<dbReference type="GO" id="GO:0032259">
    <property type="term" value="P:methylation"/>
    <property type="evidence" value="ECO:0007669"/>
    <property type="project" value="UniProtKB-KW"/>
</dbReference>
<keyword evidence="2 5" id="KW-0489">Methyltransferase</keyword>
<dbReference type="InterPro" id="IPR029026">
    <property type="entry name" value="tRNA_m1G_MTases_N"/>
</dbReference>
<dbReference type="AlphaFoldDB" id="B5Y7K8"/>
<evidence type="ECO:0000256" key="1">
    <source>
        <dbReference type="ARBA" id="ARBA00007228"/>
    </source>
</evidence>
<dbReference type="Pfam" id="PF22435">
    <property type="entry name" value="MRM3-like_sub_bind"/>
    <property type="match status" value="1"/>
</dbReference>
<dbReference type="Proteomes" id="UP000001732">
    <property type="component" value="Chromosome"/>
</dbReference>
<accession>B5Y7K8</accession>
<dbReference type="GO" id="GO:0008173">
    <property type="term" value="F:RNA methyltransferase activity"/>
    <property type="evidence" value="ECO:0007669"/>
    <property type="project" value="InterPro"/>
</dbReference>
<dbReference type="Gene3D" id="3.40.1280.10">
    <property type="match status" value="1"/>
</dbReference>
<keyword evidence="6" id="KW-1185">Reference proteome</keyword>
<reference evidence="6" key="1">
    <citation type="submission" date="2008-08" db="EMBL/GenBank/DDBJ databases">
        <title>The complete genome sequence of Coprothermobacter proteolyticus strain ATCC 5245 / DSM 5265 / BT.</title>
        <authorList>
            <person name="Dodson R.J."/>
            <person name="Durkin A.S."/>
            <person name="Wu M."/>
            <person name="Eisen J."/>
            <person name="Sutton G."/>
        </authorList>
    </citation>
    <scope>NUCLEOTIDE SEQUENCE [LARGE SCALE GENOMIC DNA]</scope>
    <source>
        <strain evidence="6">ATCC 35245 / DSM 5265 / OCM 4 / BT</strain>
    </source>
</reference>
<proteinExistence type="inferred from homology"/>
<sequence>MRFIESPKNPKIKEIKKLLSSKKARDEKGQFVLEGPKAIEAYVQSGGKVLELLYSKDAKDLPKVNAVVTQCAPGVMEAVSDVAGDQGVIAIAQKRDWTPQQVLKRKRIVVLEQLQDPGNLGTILRTAAAFDYGVILTTGSADVYNPKVVRALAGNFLAPFVYVTGGEALELCKNLFVVTTYKSSEKPDFKWRQPFAIVLGNEGQGLTESWRRIAKANAWIPSKVESLNVSVTSAILMWEGTKIGTAKSSGDLI</sequence>
<dbReference type="HOGENOM" id="CLU_021322_3_2_9"/>
<dbReference type="PANTHER" id="PTHR43191:SF2">
    <property type="entry name" value="RRNA METHYLTRANSFERASE 3, MITOCHONDRIAL"/>
    <property type="match status" value="1"/>
</dbReference>
<keyword evidence="3 5" id="KW-0808">Transferase</keyword>
<dbReference type="SUPFAM" id="SSF55315">
    <property type="entry name" value="L30e-like"/>
    <property type="match status" value="1"/>
</dbReference>
<dbReference type="InterPro" id="IPR029064">
    <property type="entry name" value="Ribosomal_eL30-like_sf"/>
</dbReference>
<dbReference type="SMART" id="SM00967">
    <property type="entry name" value="SpoU_sub_bind"/>
    <property type="match status" value="1"/>
</dbReference>
<dbReference type="eggNOG" id="COG0566">
    <property type="taxonomic scope" value="Bacteria"/>
</dbReference>
<evidence type="ECO:0000313" key="5">
    <source>
        <dbReference type="EMBL" id="ACI17072.1"/>
    </source>
</evidence>
<dbReference type="RefSeq" id="WP_012543724.1">
    <property type="nucleotide sequence ID" value="NC_011295.1"/>
</dbReference>
<gene>
    <name evidence="5" type="ordered locus">COPRO5265_0389</name>
</gene>
<dbReference type="KEGG" id="cpo:COPRO5265_0389"/>
<dbReference type="GO" id="GO:0006396">
    <property type="term" value="P:RNA processing"/>
    <property type="evidence" value="ECO:0007669"/>
    <property type="project" value="InterPro"/>
</dbReference>
<dbReference type="CDD" id="cd18095">
    <property type="entry name" value="SpoU-like_rRNA-MTase"/>
    <property type="match status" value="1"/>
</dbReference>
<dbReference type="GO" id="GO:0005737">
    <property type="term" value="C:cytoplasm"/>
    <property type="evidence" value="ECO:0007669"/>
    <property type="project" value="UniProtKB-ARBA"/>
</dbReference>
<reference evidence="5 6" key="2">
    <citation type="journal article" date="2014" name="Genome Announc.">
        <title>Complete Genome Sequence of Coprothermobacter proteolyticus DSM 5265.</title>
        <authorList>
            <person name="Alexiev A."/>
            <person name="Coil D.A."/>
            <person name="Badger J.H."/>
            <person name="Enticknap J."/>
            <person name="Ward N."/>
            <person name="Robb F.T."/>
            <person name="Eisen J.A."/>
        </authorList>
    </citation>
    <scope>NUCLEOTIDE SEQUENCE [LARGE SCALE GENOMIC DNA]</scope>
    <source>
        <strain evidence="6">ATCC 35245 / DSM 5265 / OCM 4 / BT</strain>
    </source>
</reference>
<dbReference type="GO" id="GO:0003723">
    <property type="term" value="F:RNA binding"/>
    <property type="evidence" value="ECO:0007669"/>
    <property type="project" value="InterPro"/>
</dbReference>
<dbReference type="EMBL" id="CP001145">
    <property type="protein sequence ID" value="ACI17072.1"/>
    <property type="molecule type" value="Genomic_DNA"/>
</dbReference>
<dbReference type="InterPro" id="IPR001537">
    <property type="entry name" value="SpoU_MeTrfase"/>
</dbReference>
<dbReference type="Gene3D" id="3.30.1330.30">
    <property type="match status" value="1"/>
</dbReference>
<dbReference type="STRING" id="309798.COPRO5265_0389"/>
<dbReference type="InterPro" id="IPR053888">
    <property type="entry name" value="MRM3-like_sub_bind"/>
</dbReference>
<dbReference type="PANTHER" id="PTHR43191">
    <property type="entry name" value="RRNA METHYLTRANSFERASE 3"/>
    <property type="match status" value="1"/>
</dbReference>
<evidence type="ECO:0000256" key="2">
    <source>
        <dbReference type="ARBA" id="ARBA00022603"/>
    </source>
</evidence>
<evidence type="ECO:0000313" key="6">
    <source>
        <dbReference type="Proteomes" id="UP000001732"/>
    </source>
</evidence>
<comment type="similarity">
    <text evidence="1">Belongs to the class IV-like SAM-binding methyltransferase superfamily. RNA methyltransferase TrmH family.</text>
</comment>
<dbReference type="InterPro" id="IPR051259">
    <property type="entry name" value="rRNA_Methyltransferase"/>
</dbReference>
<evidence type="ECO:0000256" key="3">
    <source>
        <dbReference type="ARBA" id="ARBA00022679"/>
    </source>
</evidence>
<dbReference type="OrthoDB" id="9794400at2"/>
<dbReference type="SUPFAM" id="SSF75217">
    <property type="entry name" value="alpha/beta knot"/>
    <property type="match status" value="1"/>
</dbReference>
<dbReference type="InterPro" id="IPR013123">
    <property type="entry name" value="SpoU_subst-bd"/>
</dbReference>
<protein>
    <submittedName>
        <fullName evidence="5">23S rRNA methyltransferase</fullName>
    </submittedName>
</protein>
<organism evidence="5 6">
    <name type="scientific">Coprothermobacter proteolyticus (strain ATCC 35245 / DSM 5265 / OCM 4 / BT)</name>
    <dbReference type="NCBI Taxonomy" id="309798"/>
    <lineage>
        <taxon>Bacteria</taxon>
        <taxon>Pseudomonadati</taxon>
        <taxon>Coprothermobacterota</taxon>
        <taxon>Coprothermobacteria</taxon>
        <taxon>Coprothermobacterales</taxon>
        <taxon>Coprothermobacteraceae</taxon>
        <taxon>Coprothermobacter</taxon>
    </lineage>
</organism>
<name>B5Y7K8_COPPD</name>
<dbReference type="InterPro" id="IPR029028">
    <property type="entry name" value="Alpha/beta_knot_MTases"/>
</dbReference>
<dbReference type="Pfam" id="PF00588">
    <property type="entry name" value="SpoU_methylase"/>
    <property type="match status" value="1"/>
</dbReference>
<feature type="domain" description="RNA 2-O ribose methyltransferase substrate binding" evidence="4">
    <location>
        <begin position="32"/>
        <end position="98"/>
    </location>
</feature>
<evidence type="ECO:0000259" key="4">
    <source>
        <dbReference type="SMART" id="SM00967"/>
    </source>
</evidence>